<evidence type="ECO:0000256" key="1">
    <source>
        <dbReference type="ARBA" id="ARBA00004370"/>
    </source>
</evidence>
<protein>
    <recommendedName>
        <fullName evidence="7">ATP synthase subunit delta</fullName>
    </recommendedName>
    <alternativeName>
        <fullName evidence="7">ATP synthase F(1) sector subunit delta</fullName>
    </alternativeName>
    <alternativeName>
        <fullName evidence="7">F-type ATPase subunit delta</fullName>
        <shortName evidence="7">F-ATPase subunit delta</shortName>
    </alternativeName>
</protein>
<comment type="caution">
    <text evidence="8">The sequence shown here is derived from an EMBL/GenBank/DDBJ whole genome shotgun (WGS) entry which is preliminary data.</text>
</comment>
<dbReference type="GO" id="GO:0005886">
    <property type="term" value="C:plasma membrane"/>
    <property type="evidence" value="ECO:0007669"/>
    <property type="project" value="UniProtKB-SubCell"/>
</dbReference>
<dbReference type="Gene3D" id="1.10.520.20">
    <property type="entry name" value="N-terminal domain of the delta subunit of the F1F0-ATP synthase"/>
    <property type="match status" value="1"/>
</dbReference>
<keyword evidence="2 7" id="KW-0813">Transport</keyword>
<dbReference type="EMBL" id="JAAGVY010000028">
    <property type="protein sequence ID" value="NEN24543.1"/>
    <property type="molecule type" value="Genomic_DNA"/>
</dbReference>
<evidence type="ECO:0000313" key="9">
    <source>
        <dbReference type="Proteomes" id="UP000486602"/>
    </source>
</evidence>
<proteinExistence type="inferred from homology"/>
<dbReference type="GO" id="GO:0046933">
    <property type="term" value="F:proton-transporting ATP synthase activity, rotational mechanism"/>
    <property type="evidence" value="ECO:0007669"/>
    <property type="project" value="UniProtKB-UniRule"/>
</dbReference>
<evidence type="ECO:0000256" key="7">
    <source>
        <dbReference type="HAMAP-Rule" id="MF_01416"/>
    </source>
</evidence>
<dbReference type="RefSeq" id="WP_163285936.1">
    <property type="nucleotide sequence ID" value="NZ_JAAGVY010000028.1"/>
</dbReference>
<comment type="subcellular location">
    <subcellularLocation>
        <location evidence="7">Cell membrane</location>
        <topology evidence="7">Peripheral membrane protein</topology>
    </subcellularLocation>
    <subcellularLocation>
        <location evidence="1">Membrane</location>
    </subcellularLocation>
</comment>
<keyword evidence="4 7" id="KW-0406">Ion transport</keyword>
<sequence>MQQDSQVAIRYAKSLLDFALERKELEAVAADMALISQTCSNSKDLRQMLKSPIIKPEKKLTVIKEIFGGEIGSVTLNFLGVIAGKKRENILPEIANAFTTVYRKHLGIVSAEITSAVALSDNEREKAIAVVQGMGTGKVKLIEKIDKNIIGGFIIRVDDKQYDASVASRITALKRTFSKNHLQ</sequence>
<evidence type="ECO:0000256" key="6">
    <source>
        <dbReference type="ARBA" id="ARBA00023310"/>
    </source>
</evidence>
<dbReference type="Pfam" id="PF00213">
    <property type="entry name" value="OSCP"/>
    <property type="match status" value="1"/>
</dbReference>
<dbReference type="AlphaFoldDB" id="A0A7K3WS92"/>
<comment type="similarity">
    <text evidence="7">Belongs to the ATPase delta chain family.</text>
</comment>
<accession>A0A7K3WS92</accession>
<evidence type="ECO:0000256" key="3">
    <source>
        <dbReference type="ARBA" id="ARBA00022781"/>
    </source>
</evidence>
<gene>
    <name evidence="7 8" type="primary">atpH</name>
    <name evidence="8" type="ORF">G3O08_13630</name>
</gene>
<keyword evidence="9" id="KW-1185">Reference proteome</keyword>
<comment type="function">
    <text evidence="7">This protein is part of the stalk that links CF(0) to CF(1). It either transmits conformational changes from CF(0) to CF(1) or is implicated in proton conduction.</text>
</comment>
<keyword evidence="6 7" id="KW-0066">ATP synthesis</keyword>
<comment type="function">
    <text evidence="7">F(1)F(0) ATP synthase produces ATP from ADP in the presence of a proton or sodium gradient. F-type ATPases consist of two structural domains, F(1) containing the extramembraneous catalytic core and F(0) containing the membrane proton channel, linked together by a central stalk and a peripheral stalk. During catalysis, ATP synthesis in the catalytic domain of F(1) is coupled via a rotary mechanism of the central stalk subunits to proton translocation.</text>
</comment>
<dbReference type="HAMAP" id="MF_01416">
    <property type="entry name" value="ATP_synth_delta_bact"/>
    <property type="match status" value="1"/>
</dbReference>
<dbReference type="InterPro" id="IPR026015">
    <property type="entry name" value="ATP_synth_OSCP/delta_N_sf"/>
</dbReference>
<dbReference type="SUPFAM" id="SSF47928">
    <property type="entry name" value="N-terminal domain of the delta subunit of the F1F0-ATP synthase"/>
    <property type="match status" value="1"/>
</dbReference>
<dbReference type="GO" id="GO:0045259">
    <property type="term" value="C:proton-transporting ATP synthase complex"/>
    <property type="evidence" value="ECO:0007669"/>
    <property type="project" value="UniProtKB-KW"/>
</dbReference>
<evidence type="ECO:0000256" key="2">
    <source>
        <dbReference type="ARBA" id="ARBA00022448"/>
    </source>
</evidence>
<dbReference type="PRINTS" id="PR00125">
    <property type="entry name" value="ATPASEDELTA"/>
</dbReference>
<reference evidence="8 9" key="1">
    <citation type="submission" date="2020-02" db="EMBL/GenBank/DDBJ databases">
        <title>Out from the shadows clarifying the taxonomy of the family Cryomorphaceae and related taxa by utilizing the GTDB taxonomic framework.</title>
        <authorList>
            <person name="Bowman J.P."/>
        </authorList>
    </citation>
    <scope>NUCLEOTIDE SEQUENCE [LARGE SCALE GENOMIC DNA]</scope>
    <source>
        <strain evidence="8 9">QSSC 1-22</strain>
    </source>
</reference>
<keyword evidence="7" id="KW-0139">CF(1)</keyword>
<evidence type="ECO:0000256" key="4">
    <source>
        <dbReference type="ARBA" id="ARBA00023065"/>
    </source>
</evidence>
<keyword evidence="5 7" id="KW-0472">Membrane</keyword>
<dbReference type="Proteomes" id="UP000486602">
    <property type="component" value="Unassembled WGS sequence"/>
</dbReference>
<dbReference type="PANTHER" id="PTHR11910">
    <property type="entry name" value="ATP SYNTHASE DELTA CHAIN"/>
    <property type="match status" value="1"/>
</dbReference>
<keyword evidence="3 7" id="KW-0375">Hydrogen ion transport</keyword>
<evidence type="ECO:0000313" key="8">
    <source>
        <dbReference type="EMBL" id="NEN24543.1"/>
    </source>
</evidence>
<keyword evidence="7" id="KW-1003">Cell membrane</keyword>
<dbReference type="NCBIfam" id="TIGR01145">
    <property type="entry name" value="ATP_synt_delta"/>
    <property type="match status" value="1"/>
</dbReference>
<evidence type="ECO:0000256" key="5">
    <source>
        <dbReference type="ARBA" id="ARBA00023136"/>
    </source>
</evidence>
<name>A0A7K3WS92_9FLAO</name>
<organism evidence="8 9">
    <name type="scientific">Cryomorpha ignava</name>
    <dbReference type="NCBI Taxonomy" id="101383"/>
    <lineage>
        <taxon>Bacteria</taxon>
        <taxon>Pseudomonadati</taxon>
        <taxon>Bacteroidota</taxon>
        <taxon>Flavobacteriia</taxon>
        <taxon>Flavobacteriales</taxon>
        <taxon>Cryomorphaceae</taxon>
        <taxon>Cryomorpha</taxon>
    </lineage>
</organism>
<dbReference type="InterPro" id="IPR000711">
    <property type="entry name" value="ATPase_OSCP/dsu"/>
</dbReference>